<feature type="region of interest" description="Disordered" evidence="1">
    <location>
        <begin position="48"/>
        <end position="77"/>
    </location>
</feature>
<dbReference type="PANTHER" id="PTHR13060">
    <property type="entry name" value="SGT1 PROTEIN HSGT1 SUPPRESSOR OF GCR2"/>
    <property type="match status" value="1"/>
</dbReference>
<dbReference type="AlphaFoldDB" id="A0A9P6BAB0"/>
<comment type="caution">
    <text evidence="2">The sequence shown here is derived from an EMBL/GenBank/DDBJ whole genome shotgun (WGS) entry which is preliminary data.</text>
</comment>
<keyword evidence="3" id="KW-1185">Reference proteome</keyword>
<protein>
    <submittedName>
        <fullName evidence="2">Uncharacterized protein</fullName>
    </submittedName>
</protein>
<name>A0A9P6BAB0_9AGAM</name>
<evidence type="ECO:0000256" key="1">
    <source>
        <dbReference type="SAM" id="MobiDB-lite"/>
    </source>
</evidence>
<accession>A0A9P6BAB0</accession>
<dbReference type="OrthoDB" id="27237at2759"/>
<proteinExistence type="predicted"/>
<gene>
    <name evidence="2" type="ORF">BS47DRAFT_997934</name>
</gene>
<dbReference type="EMBL" id="MU128915">
    <property type="protein sequence ID" value="KAF9519810.1"/>
    <property type="molecule type" value="Genomic_DNA"/>
</dbReference>
<sequence>MVCRVASARVDQNFRCRSWVSPSNAENRVWMYKSHLHLIPILYTTSPHVPRHRRSLPGRTEDSDGEGDDPHSDDEYLGPADALRLLRDPLVDTLAPPEVEVRAWERIRGYPNSALQHTHRTLAYVPRDIALALSQDPALIQRAVETFYTRDAIQLRVVHQMARFPPQTSVLTTVRMTRPAYAQLMGQKFHPPRGIWSLGRTGRDDTVENEKCWHENCVRI</sequence>
<evidence type="ECO:0000313" key="3">
    <source>
        <dbReference type="Proteomes" id="UP000886523"/>
    </source>
</evidence>
<dbReference type="InterPro" id="IPR010770">
    <property type="entry name" value="Ecd"/>
</dbReference>
<dbReference type="Pfam" id="PF07093">
    <property type="entry name" value="SGT1"/>
    <property type="match status" value="1"/>
</dbReference>
<reference evidence="2" key="1">
    <citation type="journal article" date="2020" name="Nat. Commun.">
        <title>Large-scale genome sequencing of mycorrhizal fungi provides insights into the early evolution of symbiotic traits.</title>
        <authorList>
            <person name="Miyauchi S."/>
            <person name="Kiss E."/>
            <person name="Kuo A."/>
            <person name="Drula E."/>
            <person name="Kohler A."/>
            <person name="Sanchez-Garcia M."/>
            <person name="Morin E."/>
            <person name="Andreopoulos B."/>
            <person name="Barry K.W."/>
            <person name="Bonito G."/>
            <person name="Buee M."/>
            <person name="Carver A."/>
            <person name="Chen C."/>
            <person name="Cichocki N."/>
            <person name="Clum A."/>
            <person name="Culley D."/>
            <person name="Crous P.W."/>
            <person name="Fauchery L."/>
            <person name="Girlanda M."/>
            <person name="Hayes R.D."/>
            <person name="Keri Z."/>
            <person name="LaButti K."/>
            <person name="Lipzen A."/>
            <person name="Lombard V."/>
            <person name="Magnuson J."/>
            <person name="Maillard F."/>
            <person name="Murat C."/>
            <person name="Nolan M."/>
            <person name="Ohm R.A."/>
            <person name="Pangilinan J."/>
            <person name="Pereira M.F."/>
            <person name="Perotto S."/>
            <person name="Peter M."/>
            <person name="Pfister S."/>
            <person name="Riley R."/>
            <person name="Sitrit Y."/>
            <person name="Stielow J.B."/>
            <person name="Szollosi G."/>
            <person name="Zifcakova L."/>
            <person name="Stursova M."/>
            <person name="Spatafora J.W."/>
            <person name="Tedersoo L."/>
            <person name="Vaario L.M."/>
            <person name="Yamada A."/>
            <person name="Yan M."/>
            <person name="Wang P."/>
            <person name="Xu J."/>
            <person name="Bruns T."/>
            <person name="Baldrian P."/>
            <person name="Vilgalys R."/>
            <person name="Dunand C."/>
            <person name="Henrissat B."/>
            <person name="Grigoriev I.V."/>
            <person name="Hibbett D."/>
            <person name="Nagy L.G."/>
            <person name="Martin F.M."/>
        </authorList>
    </citation>
    <scope>NUCLEOTIDE SEQUENCE</scope>
    <source>
        <strain evidence="2">UP504</strain>
    </source>
</reference>
<dbReference type="GO" id="GO:0005634">
    <property type="term" value="C:nucleus"/>
    <property type="evidence" value="ECO:0007669"/>
    <property type="project" value="TreeGrafter"/>
</dbReference>
<dbReference type="PANTHER" id="PTHR13060:SF0">
    <property type="entry name" value="PROTEIN ECDYSONELESS HOMOLOG"/>
    <property type="match status" value="1"/>
</dbReference>
<dbReference type="Proteomes" id="UP000886523">
    <property type="component" value="Unassembled WGS sequence"/>
</dbReference>
<organism evidence="2 3">
    <name type="scientific">Hydnum rufescens UP504</name>
    <dbReference type="NCBI Taxonomy" id="1448309"/>
    <lineage>
        <taxon>Eukaryota</taxon>
        <taxon>Fungi</taxon>
        <taxon>Dikarya</taxon>
        <taxon>Basidiomycota</taxon>
        <taxon>Agaricomycotina</taxon>
        <taxon>Agaricomycetes</taxon>
        <taxon>Cantharellales</taxon>
        <taxon>Hydnaceae</taxon>
        <taxon>Hydnum</taxon>
    </lineage>
</organism>
<evidence type="ECO:0000313" key="2">
    <source>
        <dbReference type="EMBL" id="KAF9519810.1"/>
    </source>
</evidence>